<dbReference type="EMBL" id="CP039349">
    <property type="protein sequence ID" value="QCD92757.1"/>
    <property type="molecule type" value="Genomic_DNA"/>
</dbReference>
<feature type="chain" id="PRO_5020024921" description="Secreted protein" evidence="1">
    <location>
        <begin position="24"/>
        <end position="88"/>
    </location>
</feature>
<feature type="signal peptide" evidence="1">
    <location>
        <begin position="1"/>
        <end position="23"/>
    </location>
</feature>
<evidence type="ECO:0000313" key="3">
    <source>
        <dbReference type="Proteomes" id="UP000501690"/>
    </source>
</evidence>
<keyword evidence="3" id="KW-1185">Reference proteome</keyword>
<sequence>MIKLPTHLMQSMMVLAVTSDVGGCECWTGKAQLQAMLKQIAWCLWVPNRVAQTQKNKPSFSYLFHGVENVNARCAKILESVGFLERNR</sequence>
<keyword evidence="1" id="KW-0732">Signal</keyword>
<gene>
    <name evidence="2" type="ORF">DEO72_LG5g826</name>
</gene>
<evidence type="ECO:0008006" key="4">
    <source>
        <dbReference type="Google" id="ProtNLM"/>
    </source>
</evidence>
<proteinExistence type="predicted"/>
<evidence type="ECO:0000256" key="1">
    <source>
        <dbReference type="SAM" id="SignalP"/>
    </source>
</evidence>
<dbReference type="AlphaFoldDB" id="A0A4D6LVQ7"/>
<evidence type="ECO:0000313" key="2">
    <source>
        <dbReference type="EMBL" id="QCD92757.1"/>
    </source>
</evidence>
<dbReference type="Proteomes" id="UP000501690">
    <property type="component" value="Linkage Group LG5"/>
</dbReference>
<protein>
    <recommendedName>
        <fullName evidence="4">Secreted protein</fullName>
    </recommendedName>
</protein>
<name>A0A4D6LVQ7_VIGUN</name>
<organism evidence="2 3">
    <name type="scientific">Vigna unguiculata</name>
    <name type="common">Cowpea</name>
    <dbReference type="NCBI Taxonomy" id="3917"/>
    <lineage>
        <taxon>Eukaryota</taxon>
        <taxon>Viridiplantae</taxon>
        <taxon>Streptophyta</taxon>
        <taxon>Embryophyta</taxon>
        <taxon>Tracheophyta</taxon>
        <taxon>Spermatophyta</taxon>
        <taxon>Magnoliopsida</taxon>
        <taxon>eudicotyledons</taxon>
        <taxon>Gunneridae</taxon>
        <taxon>Pentapetalae</taxon>
        <taxon>rosids</taxon>
        <taxon>fabids</taxon>
        <taxon>Fabales</taxon>
        <taxon>Fabaceae</taxon>
        <taxon>Papilionoideae</taxon>
        <taxon>50 kb inversion clade</taxon>
        <taxon>NPAAA clade</taxon>
        <taxon>indigoferoid/millettioid clade</taxon>
        <taxon>Phaseoleae</taxon>
        <taxon>Vigna</taxon>
    </lineage>
</organism>
<accession>A0A4D6LVQ7</accession>
<reference evidence="2 3" key="1">
    <citation type="submission" date="2019-04" db="EMBL/GenBank/DDBJ databases">
        <title>An improved genome assembly and genetic linkage map for asparagus bean, Vigna unguiculata ssp. sesquipedialis.</title>
        <authorList>
            <person name="Xia Q."/>
            <person name="Zhang R."/>
            <person name="Dong Y."/>
        </authorList>
    </citation>
    <scope>NUCLEOTIDE SEQUENCE [LARGE SCALE GENOMIC DNA]</scope>
    <source>
        <tissue evidence="2">Leaf</tissue>
    </source>
</reference>